<dbReference type="PANTHER" id="PTHR14200">
    <property type="entry name" value="CYTOCHROME C OXIDASE POLYPEPTIDE"/>
    <property type="match status" value="1"/>
</dbReference>
<comment type="function">
    <text evidence="13">Component of the cytochrome c oxidase, the last enzyme in the mitochondrial electron transport chain which drives oxidative phosphorylation. The respiratory chain contains 3 multisubunit complexes succinate dehydrogenase (complex II, CII), ubiquinol-cytochrome c oxidoreductase (cytochrome b-c1 complex, complex III, CIII) and cytochrome c oxidase (complex IV, CIV), that cooperate to transfer electrons derived from NADH and succinate to molecular oxygen, creating an electrochemical gradient over the inner membrane that drives transmembrane transport and the ATP synthase. Cytochrome c oxidase is the component of the respiratory chain that catalyzes the reduction of oxygen to water. Electrons originating from reduced cytochrome c in the intermembrane space (IMS) are transferred via the dinuclear copper A center (CU(A)) of subunit 2 and heme A of subunit 1 to the active site in subunit 1, a binuclear center (BNC) formed by heme A3 and copper B (CU(B)). The BNC reduces molecular oxygen to 2 water molecules using 4 electrons from cytochrome c in the IMS and 4 protons from the mitochondrial matrix.</text>
</comment>
<evidence type="ECO:0000256" key="1">
    <source>
        <dbReference type="ARBA" id="ARBA00004443"/>
    </source>
</evidence>
<evidence type="ECO:0000256" key="10">
    <source>
        <dbReference type="ARBA" id="ARBA00023128"/>
    </source>
</evidence>
<comment type="caution">
    <text evidence="14">The sequence shown here is derived from an EMBL/GenBank/DDBJ whole genome shotgun (WGS) entry which is preliminary data.</text>
</comment>
<dbReference type="PANTHER" id="PTHR14200:SF11">
    <property type="entry name" value="CYTOCHROME C OXIDASE SUBUNIT 5A, MITOCHONDRIAL"/>
    <property type="match status" value="1"/>
</dbReference>
<dbReference type="OrthoDB" id="5778907at2759"/>
<gene>
    <name evidence="14" type="ORF">BV898_03183</name>
</gene>
<dbReference type="Proteomes" id="UP000192578">
    <property type="component" value="Unassembled WGS sequence"/>
</dbReference>
<dbReference type="GO" id="GO:0005743">
    <property type="term" value="C:mitochondrial inner membrane"/>
    <property type="evidence" value="ECO:0007669"/>
    <property type="project" value="UniProtKB-SubCell"/>
</dbReference>
<keyword evidence="6 13" id="KW-0479">Metal-binding</keyword>
<dbReference type="GO" id="GO:0045277">
    <property type="term" value="C:respiratory chain complex IV"/>
    <property type="evidence" value="ECO:0007669"/>
    <property type="project" value="UniProtKB-UniRule"/>
</dbReference>
<dbReference type="AlphaFoldDB" id="A0A1W0X5T8"/>
<dbReference type="InterPro" id="IPR036545">
    <property type="entry name" value="Cyt_c_oxidase_su5A/6_sf"/>
</dbReference>
<keyword evidence="7 13" id="KW-0999">Mitochondrion inner membrane</keyword>
<dbReference type="UniPathway" id="UPA00705"/>
<evidence type="ECO:0000256" key="7">
    <source>
        <dbReference type="ARBA" id="ARBA00022792"/>
    </source>
</evidence>
<comment type="subunit">
    <text evidence="13">Component of the cytochrome c oxidase (complex IV, CIV), a multisubunit enzyme composed of a catalytic core of 3 subunits and several supernumerary subunits. The complex exists as a monomer or a dimer and forms supercomplexes (SCs) in the inner mitochondrial membrane with ubiquinol-cytochrome c oxidoreductase (cytochrome b-c1 complex, complex III, CIII).</text>
</comment>
<accession>A0A1W0X5T8</accession>
<comment type="similarity">
    <text evidence="3 13">Belongs to the cytochrome c oxidase subunit 5A family.</text>
</comment>
<sequence>MFSTIARATSGVLGRATTLRSLPALGRLGGVRFSHGHEETDEEFDARMTAFFQRKDIDGWDIRRGLQELFSIDGVPEPVTISAAMHAMRRVNDHALAVRFMESLKYKCRGMPDIYPYLIQEVRPTLTELGISTPEELGYDKPELALKNPDDIHG</sequence>
<evidence type="ECO:0000256" key="11">
    <source>
        <dbReference type="ARBA" id="ARBA00023136"/>
    </source>
</evidence>
<dbReference type="Gene3D" id="1.25.40.40">
    <property type="entry name" value="Cytochrome c oxidase, subunit Va/VI"/>
    <property type="match status" value="1"/>
</dbReference>
<keyword evidence="5 13" id="KW-0349">Heme</keyword>
<evidence type="ECO:0000313" key="14">
    <source>
        <dbReference type="EMBL" id="OQV22744.1"/>
    </source>
</evidence>
<evidence type="ECO:0000256" key="12">
    <source>
        <dbReference type="ARBA" id="ARBA00031049"/>
    </source>
</evidence>
<dbReference type="Pfam" id="PF02284">
    <property type="entry name" value="COX5A"/>
    <property type="match status" value="1"/>
</dbReference>
<evidence type="ECO:0000256" key="9">
    <source>
        <dbReference type="ARBA" id="ARBA00023004"/>
    </source>
</evidence>
<evidence type="ECO:0000256" key="2">
    <source>
        <dbReference type="ARBA" id="ARBA00004673"/>
    </source>
</evidence>
<keyword evidence="10 13" id="KW-0496">Mitochondrion</keyword>
<dbReference type="SUPFAM" id="SSF48479">
    <property type="entry name" value="Cytochrome c oxidase subunit E"/>
    <property type="match status" value="1"/>
</dbReference>
<keyword evidence="15" id="KW-1185">Reference proteome</keyword>
<evidence type="ECO:0000256" key="13">
    <source>
        <dbReference type="RuleBase" id="RU368103"/>
    </source>
</evidence>
<comment type="subcellular location">
    <subcellularLocation>
        <location evidence="1 13">Mitochondrion inner membrane</location>
        <topology evidence="1 13">Peripheral membrane protein</topology>
        <orientation evidence="1 13">Matrix side</orientation>
    </subcellularLocation>
</comment>
<keyword evidence="11 13" id="KW-0472">Membrane</keyword>
<dbReference type="GO" id="GO:0006123">
    <property type="term" value="P:mitochondrial electron transport, cytochrome c to oxygen"/>
    <property type="evidence" value="ECO:0007669"/>
    <property type="project" value="UniProtKB-UniRule"/>
</dbReference>
<evidence type="ECO:0000256" key="6">
    <source>
        <dbReference type="ARBA" id="ARBA00022723"/>
    </source>
</evidence>
<evidence type="ECO:0000256" key="8">
    <source>
        <dbReference type="ARBA" id="ARBA00022946"/>
    </source>
</evidence>
<name>A0A1W0X5T8_HYPEX</name>
<evidence type="ECO:0000313" key="15">
    <source>
        <dbReference type="Proteomes" id="UP000192578"/>
    </source>
</evidence>
<reference evidence="15" key="1">
    <citation type="submission" date="2017-01" db="EMBL/GenBank/DDBJ databases">
        <title>Comparative genomics of anhydrobiosis in the tardigrade Hypsibius dujardini.</title>
        <authorList>
            <person name="Yoshida Y."/>
            <person name="Koutsovoulos G."/>
            <person name="Laetsch D."/>
            <person name="Stevens L."/>
            <person name="Kumar S."/>
            <person name="Horikawa D."/>
            <person name="Ishino K."/>
            <person name="Komine S."/>
            <person name="Tomita M."/>
            <person name="Blaxter M."/>
            <person name="Arakawa K."/>
        </authorList>
    </citation>
    <scope>NUCLEOTIDE SEQUENCE [LARGE SCALE GENOMIC DNA]</scope>
    <source>
        <strain evidence="15">Z151</strain>
    </source>
</reference>
<keyword evidence="8 13" id="KW-0809">Transit peptide</keyword>
<keyword evidence="9 13" id="KW-0408">Iron</keyword>
<protein>
    <recommendedName>
        <fullName evidence="4 13">Cytochrome c oxidase subunit 5A, mitochondrial</fullName>
    </recommendedName>
    <alternativeName>
        <fullName evidence="12 13">Cytochrome c oxidase polypeptide Va</fullName>
    </alternativeName>
</protein>
<organism evidence="14 15">
    <name type="scientific">Hypsibius exemplaris</name>
    <name type="common">Freshwater tardigrade</name>
    <dbReference type="NCBI Taxonomy" id="2072580"/>
    <lineage>
        <taxon>Eukaryota</taxon>
        <taxon>Metazoa</taxon>
        <taxon>Ecdysozoa</taxon>
        <taxon>Tardigrada</taxon>
        <taxon>Eutardigrada</taxon>
        <taxon>Parachela</taxon>
        <taxon>Hypsibioidea</taxon>
        <taxon>Hypsibiidae</taxon>
        <taxon>Hypsibius</taxon>
    </lineage>
</organism>
<evidence type="ECO:0000256" key="5">
    <source>
        <dbReference type="ARBA" id="ARBA00022617"/>
    </source>
</evidence>
<evidence type="ECO:0000256" key="4">
    <source>
        <dbReference type="ARBA" id="ARBA00021968"/>
    </source>
</evidence>
<comment type="pathway">
    <text evidence="2 13">Energy metabolism; oxidative phosphorylation.</text>
</comment>
<dbReference type="CDD" id="cd00923">
    <property type="entry name" value="Cyt_c_Oxidase_Va"/>
    <property type="match status" value="1"/>
</dbReference>
<dbReference type="GO" id="GO:0046872">
    <property type="term" value="F:metal ion binding"/>
    <property type="evidence" value="ECO:0007669"/>
    <property type="project" value="UniProtKB-UniRule"/>
</dbReference>
<evidence type="ECO:0000256" key="3">
    <source>
        <dbReference type="ARBA" id="ARBA00007972"/>
    </source>
</evidence>
<dbReference type="EMBL" id="MTYJ01000015">
    <property type="protein sequence ID" value="OQV22744.1"/>
    <property type="molecule type" value="Genomic_DNA"/>
</dbReference>
<dbReference type="InterPro" id="IPR003204">
    <property type="entry name" value="Cyt_c_oxidase_su5A/6"/>
</dbReference>
<proteinExistence type="inferred from homology"/>